<dbReference type="HOGENOM" id="CLU_412006_0_0_4"/>
<feature type="compositionally biased region" description="Basic and acidic residues" evidence="1">
    <location>
        <begin position="482"/>
        <end position="493"/>
    </location>
</feature>
<feature type="compositionally biased region" description="Basic and acidic residues" evidence="1">
    <location>
        <begin position="581"/>
        <end position="594"/>
    </location>
</feature>
<reference evidence="2 3" key="1">
    <citation type="submission" date="2005-09" db="EMBL/GenBank/DDBJ databases">
        <authorList>
            <person name="Woods D.E."/>
            <person name="Nierman W.C."/>
        </authorList>
    </citation>
    <scope>NUCLEOTIDE SEQUENCE [LARGE SCALE GENOMIC DNA]</scope>
    <source>
        <strain evidence="2 3">1710b</strain>
    </source>
</reference>
<feature type="compositionally biased region" description="Basic residues" evidence="1">
    <location>
        <begin position="620"/>
        <end position="630"/>
    </location>
</feature>
<feature type="compositionally biased region" description="Basic and acidic residues" evidence="1">
    <location>
        <begin position="605"/>
        <end position="619"/>
    </location>
</feature>
<accession>Q3JIY8</accession>
<protein>
    <submittedName>
        <fullName evidence="2">Uncharacterized protein</fullName>
    </submittedName>
</protein>
<sequence length="666" mass="75872">MQRLRRDRGRIAAIAHGRRDEPQQIARIAREKRHPRGAVQVLQQVVERRRVRAQRERRAVRVVHVAVAPGGQRPDVQLRAEPPQERVVAELRGREVAREHRPHVERHLEAHAARERELVDVAIERQQPAVEQVARRDALAAEIVDDVDSRVRLHVRRGLVIARRIVAAQVELGERQLAARQHDRPAAQAPAAVAVRAVGGARRVDVHERIVNLDDFARCVDRVRNRHVAAQQRAEALGEIGLAAAGGAVDEQRPAGVQRGGGRVEHRRLHHDAVECRVRVGARDRHVAHRMRGDARDVRFVRDGRRAAVAVARFFLERERAAELRQAQCQVDVGQAAVRDFDQALACEERQHLVEHGRRQAVARDDLGEARAPVREHRFQQQRRDEGFVQAGFRERARRGRQARGLPRAVRAQRRRLRQMGDLRVVSRFGLIQVHGRSNRWVRAGMRASGRRREQHAERADRDRDAVRQHPDRVDLGGGARGRRDAQQRRAREQVAQVREQLAEAAAPGDDRERPCAADDECRERDVQRERRPDPRADREHELHVARGHAPHEVERQQQAGACGGAREPRGEPGVRAGQRALRDERAREAERDQSIGNAPARQIDAGRDDCEQRHAQRDRLRRQSGKHGRPRVEFSRSMNRFGDASRRAGLAHPGGLEITHPKRRC</sequence>
<dbReference type="AlphaFoldDB" id="Q3JIY8"/>
<evidence type="ECO:0000313" key="3">
    <source>
        <dbReference type="Proteomes" id="UP000002700"/>
    </source>
</evidence>
<evidence type="ECO:0000256" key="1">
    <source>
        <dbReference type="SAM" id="MobiDB-lite"/>
    </source>
</evidence>
<name>Q3JIY8_BURP1</name>
<dbReference type="EMBL" id="CP000125">
    <property type="protein sequence ID" value="ABA53330.1"/>
    <property type="molecule type" value="Genomic_DNA"/>
</dbReference>
<organism evidence="2 3">
    <name type="scientific">Burkholderia pseudomallei (strain 1710b)</name>
    <dbReference type="NCBI Taxonomy" id="320372"/>
    <lineage>
        <taxon>Bacteria</taxon>
        <taxon>Pseudomonadati</taxon>
        <taxon>Pseudomonadota</taxon>
        <taxon>Betaproteobacteria</taxon>
        <taxon>Burkholderiales</taxon>
        <taxon>Burkholderiaceae</taxon>
        <taxon>Burkholderia</taxon>
        <taxon>pseudomallei group</taxon>
    </lineage>
</organism>
<dbReference type="Proteomes" id="UP000002700">
    <property type="component" value="Chromosome II"/>
</dbReference>
<evidence type="ECO:0000313" key="2">
    <source>
        <dbReference type="EMBL" id="ABA53330.1"/>
    </source>
</evidence>
<feature type="compositionally biased region" description="Basic and acidic residues" evidence="1">
    <location>
        <begin position="451"/>
        <end position="475"/>
    </location>
</feature>
<feature type="compositionally biased region" description="Basic and acidic residues" evidence="1">
    <location>
        <begin position="509"/>
        <end position="556"/>
    </location>
</feature>
<proteinExistence type="predicted"/>
<dbReference type="EnsemblBacteria" id="ABA53330">
    <property type="protein sequence ID" value="ABA53330"/>
    <property type="gene ID" value="BURPS1710b_A1309"/>
</dbReference>
<dbReference type="KEGG" id="bpm:BURPS1710b_A1309"/>
<feature type="region of interest" description="Disordered" evidence="1">
    <location>
        <begin position="445"/>
        <end position="666"/>
    </location>
</feature>
<gene>
    <name evidence="2" type="ordered locus">BURPS1710b_A1309</name>
</gene>